<proteinExistence type="predicted"/>
<dbReference type="PROSITE" id="PS50294">
    <property type="entry name" value="WD_REPEATS_REGION"/>
    <property type="match status" value="1"/>
</dbReference>
<sequence>DKTIRIWDAATGQQVGDALTGHEAWVKSVAFSPDGTKIVSGSYDMTICIWDAATRRQL</sequence>
<feature type="repeat" description="WD" evidence="3">
    <location>
        <begin position="1"/>
        <end position="17"/>
    </location>
</feature>
<dbReference type="OrthoDB" id="2615105at2759"/>
<name>A0A9P6D8I2_PLEER</name>
<feature type="repeat" description="WD" evidence="3">
    <location>
        <begin position="19"/>
        <end position="58"/>
    </location>
</feature>
<evidence type="ECO:0000256" key="2">
    <source>
        <dbReference type="ARBA" id="ARBA00022737"/>
    </source>
</evidence>
<dbReference type="SUPFAM" id="SSF50978">
    <property type="entry name" value="WD40 repeat-like"/>
    <property type="match status" value="1"/>
</dbReference>
<organism evidence="4 5">
    <name type="scientific">Pleurotus eryngii</name>
    <name type="common">Boletus of the steppes</name>
    <dbReference type="NCBI Taxonomy" id="5323"/>
    <lineage>
        <taxon>Eukaryota</taxon>
        <taxon>Fungi</taxon>
        <taxon>Dikarya</taxon>
        <taxon>Basidiomycota</taxon>
        <taxon>Agaricomycotina</taxon>
        <taxon>Agaricomycetes</taxon>
        <taxon>Agaricomycetidae</taxon>
        <taxon>Agaricales</taxon>
        <taxon>Pleurotineae</taxon>
        <taxon>Pleurotaceae</taxon>
        <taxon>Pleurotus</taxon>
    </lineage>
</organism>
<keyword evidence="1 3" id="KW-0853">WD repeat</keyword>
<reference evidence="4" key="1">
    <citation type="submission" date="2020-11" db="EMBL/GenBank/DDBJ databases">
        <authorList>
            <consortium name="DOE Joint Genome Institute"/>
            <person name="Ahrendt S."/>
            <person name="Riley R."/>
            <person name="Andreopoulos W."/>
            <person name="Labutti K."/>
            <person name="Pangilinan J."/>
            <person name="Ruiz-Duenas F.J."/>
            <person name="Barrasa J.M."/>
            <person name="Sanchez-Garcia M."/>
            <person name="Camarero S."/>
            <person name="Miyauchi S."/>
            <person name="Serrano A."/>
            <person name="Linde D."/>
            <person name="Babiker R."/>
            <person name="Drula E."/>
            <person name="Ayuso-Fernandez I."/>
            <person name="Pacheco R."/>
            <person name="Padilla G."/>
            <person name="Ferreira P."/>
            <person name="Barriuso J."/>
            <person name="Kellner H."/>
            <person name="Castanera R."/>
            <person name="Alfaro M."/>
            <person name="Ramirez L."/>
            <person name="Pisabarro A.G."/>
            <person name="Kuo A."/>
            <person name="Tritt A."/>
            <person name="Lipzen A."/>
            <person name="He G."/>
            <person name="Yan M."/>
            <person name="Ng V."/>
            <person name="Cullen D."/>
            <person name="Martin F."/>
            <person name="Rosso M.-N."/>
            <person name="Henrissat B."/>
            <person name="Hibbett D."/>
            <person name="Martinez A.T."/>
            <person name="Grigoriev I.V."/>
        </authorList>
    </citation>
    <scope>NUCLEOTIDE SEQUENCE</scope>
    <source>
        <strain evidence="4">ATCC 90797</strain>
    </source>
</reference>
<evidence type="ECO:0000313" key="4">
    <source>
        <dbReference type="EMBL" id="KAF9487659.1"/>
    </source>
</evidence>
<dbReference type="PANTHER" id="PTHR22847">
    <property type="entry name" value="WD40 REPEAT PROTEIN"/>
    <property type="match status" value="1"/>
</dbReference>
<dbReference type="Proteomes" id="UP000807025">
    <property type="component" value="Unassembled WGS sequence"/>
</dbReference>
<feature type="non-terminal residue" evidence="4">
    <location>
        <position position="1"/>
    </location>
</feature>
<evidence type="ECO:0000256" key="1">
    <source>
        <dbReference type="ARBA" id="ARBA00022574"/>
    </source>
</evidence>
<evidence type="ECO:0000313" key="5">
    <source>
        <dbReference type="Proteomes" id="UP000807025"/>
    </source>
</evidence>
<dbReference type="AlphaFoldDB" id="A0A9P6D8I2"/>
<dbReference type="InterPro" id="IPR019775">
    <property type="entry name" value="WD40_repeat_CS"/>
</dbReference>
<dbReference type="InterPro" id="IPR015943">
    <property type="entry name" value="WD40/YVTN_repeat-like_dom_sf"/>
</dbReference>
<dbReference type="SMART" id="SM00320">
    <property type="entry name" value="WD40"/>
    <property type="match status" value="1"/>
</dbReference>
<dbReference type="GO" id="GO:1990234">
    <property type="term" value="C:transferase complex"/>
    <property type="evidence" value="ECO:0007669"/>
    <property type="project" value="UniProtKB-ARBA"/>
</dbReference>
<keyword evidence="5" id="KW-1185">Reference proteome</keyword>
<protein>
    <recommendedName>
        <fullName evidence="6">WD40 repeat-like protein</fullName>
    </recommendedName>
</protein>
<dbReference type="GO" id="GO:0005634">
    <property type="term" value="C:nucleus"/>
    <property type="evidence" value="ECO:0007669"/>
    <property type="project" value="TreeGrafter"/>
</dbReference>
<dbReference type="PANTHER" id="PTHR22847:SF637">
    <property type="entry name" value="WD REPEAT DOMAIN 5B"/>
    <property type="match status" value="1"/>
</dbReference>
<dbReference type="Pfam" id="PF00400">
    <property type="entry name" value="WD40"/>
    <property type="match status" value="1"/>
</dbReference>
<gene>
    <name evidence="4" type="ORF">BDN71DRAFT_1363875</name>
</gene>
<evidence type="ECO:0000256" key="3">
    <source>
        <dbReference type="PROSITE-ProRule" id="PRU00221"/>
    </source>
</evidence>
<dbReference type="EMBL" id="MU154759">
    <property type="protein sequence ID" value="KAF9487659.1"/>
    <property type="molecule type" value="Genomic_DNA"/>
</dbReference>
<dbReference type="PROSITE" id="PS00678">
    <property type="entry name" value="WD_REPEATS_1"/>
    <property type="match status" value="1"/>
</dbReference>
<feature type="non-terminal residue" evidence="4">
    <location>
        <position position="58"/>
    </location>
</feature>
<dbReference type="InterPro" id="IPR036322">
    <property type="entry name" value="WD40_repeat_dom_sf"/>
</dbReference>
<dbReference type="Gene3D" id="2.130.10.10">
    <property type="entry name" value="YVTN repeat-like/Quinoprotein amine dehydrogenase"/>
    <property type="match status" value="1"/>
</dbReference>
<comment type="caution">
    <text evidence="4">The sequence shown here is derived from an EMBL/GenBank/DDBJ whole genome shotgun (WGS) entry which is preliminary data.</text>
</comment>
<dbReference type="InterPro" id="IPR001680">
    <property type="entry name" value="WD40_rpt"/>
</dbReference>
<keyword evidence="2" id="KW-0677">Repeat</keyword>
<dbReference type="PROSITE" id="PS50082">
    <property type="entry name" value="WD_REPEATS_2"/>
    <property type="match status" value="2"/>
</dbReference>
<evidence type="ECO:0008006" key="6">
    <source>
        <dbReference type="Google" id="ProtNLM"/>
    </source>
</evidence>
<accession>A0A9P6D8I2</accession>